<evidence type="ECO:0000256" key="1">
    <source>
        <dbReference type="SAM" id="Phobius"/>
    </source>
</evidence>
<dbReference type="AlphaFoldDB" id="A0A2V1ISR8"/>
<feature type="domain" description="DUF6377" evidence="2">
    <location>
        <begin position="251"/>
        <end position="476"/>
    </location>
</feature>
<feature type="transmembrane region" description="Helical" evidence="1">
    <location>
        <begin position="319"/>
        <end position="340"/>
    </location>
</feature>
<dbReference type="InterPro" id="IPR045957">
    <property type="entry name" value="DUF6377"/>
</dbReference>
<organism evidence="3 4">
    <name type="scientific">Duncaniella muris</name>
    <dbReference type="NCBI Taxonomy" id="2094150"/>
    <lineage>
        <taxon>Bacteria</taxon>
        <taxon>Pseudomonadati</taxon>
        <taxon>Bacteroidota</taxon>
        <taxon>Bacteroidia</taxon>
        <taxon>Bacteroidales</taxon>
        <taxon>Muribaculaceae</taxon>
        <taxon>Duncaniella</taxon>
    </lineage>
</organism>
<keyword evidence="1" id="KW-0812">Transmembrane</keyword>
<comment type="caution">
    <text evidence="3">The sequence shown here is derived from an EMBL/GenBank/DDBJ whole genome shotgun (WGS) entry which is preliminary data.</text>
</comment>
<proteinExistence type="predicted"/>
<evidence type="ECO:0000313" key="4">
    <source>
        <dbReference type="Proteomes" id="UP000244905"/>
    </source>
</evidence>
<dbReference type="Gene3D" id="1.25.40.10">
    <property type="entry name" value="Tetratricopeptide repeat domain"/>
    <property type="match status" value="1"/>
</dbReference>
<sequence>MLLLAPVMAASSAGSLPSTEEGLLDLLDRELIRRDGYIRKRIASADSLNKLIASQSERRTELYLDLGTMVAPINCDSAISVFNRGLEVARNVGDSVSAQRFLILSASELRKFGATPDALNALKNVNENGIFPENRLLYYETARDLNLYIAEILESSEVARSYLKEGMNFAEKQLELLPPDTPSAQIAQSIIYYAKGQRPLSAGSLHNLATDLDMSDPDFSLAMTMLGGQYYYLGSLHEAVRYWSLAAISEVRNGDLKGSAMARLGRALYDLGDLERAYKYLSISLENSVRAGDMSNTVFVSESMIPVSQALSSLSHRRMLMMFGLIVTLSVVILLLGNFYRHRKRRVKELEQVKRQLANANMIKEAYISEFINLCSSYMGSLEDFTRMCRRKITAGQTDDLLKYMKEGRFMDEQREKFDEIFDETFLAIYPDFITGLNHLLLPDKQIVLSSPNVLSTELRVLAFMRLGVDDTARIAHFLGVSTNTIYTYRNKFRNMAVERETFDSDVMQIGVMK</sequence>
<gene>
    <name evidence="3" type="ORF">C5O23_03245</name>
</gene>
<protein>
    <recommendedName>
        <fullName evidence="2">DUF6377 domain-containing protein</fullName>
    </recommendedName>
</protein>
<name>A0A2V1ISR8_9BACT</name>
<keyword evidence="1" id="KW-0472">Membrane</keyword>
<dbReference type="Pfam" id="PF19904">
    <property type="entry name" value="DUF6377"/>
    <property type="match status" value="1"/>
</dbReference>
<evidence type="ECO:0000259" key="2">
    <source>
        <dbReference type="Pfam" id="PF19904"/>
    </source>
</evidence>
<evidence type="ECO:0000313" key="3">
    <source>
        <dbReference type="EMBL" id="PWB03417.1"/>
    </source>
</evidence>
<dbReference type="SUPFAM" id="SSF48452">
    <property type="entry name" value="TPR-like"/>
    <property type="match status" value="1"/>
</dbReference>
<keyword evidence="4" id="KW-1185">Reference proteome</keyword>
<dbReference type="InterPro" id="IPR011990">
    <property type="entry name" value="TPR-like_helical_dom_sf"/>
</dbReference>
<accession>A0A2V1ISR8</accession>
<reference evidence="4" key="1">
    <citation type="submission" date="2018-02" db="EMBL/GenBank/DDBJ databases">
        <authorList>
            <person name="Clavel T."/>
            <person name="Strowig T."/>
        </authorList>
    </citation>
    <scope>NUCLEOTIDE SEQUENCE [LARGE SCALE GENOMIC DNA]</scope>
    <source>
        <strain evidence="4">DSM 103720</strain>
    </source>
</reference>
<dbReference type="Proteomes" id="UP000244905">
    <property type="component" value="Unassembled WGS sequence"/>
</dbReference>
<dbReference type="EMBL" id="PUEC01000005">
    <property type="protein sequence ID" value="PWB03417.1"/>
    <property type="molecule type" value="Genomic_DNA"/>
</dbReference>
<keyword evidence="1" id="KW-1133">Transmembrane helix</keyword>